<dbReference type="SUPFAM" id="SSF51998">
    <property type="entry name" value="PFL-like glycyl radical enzymes"/>
    <property type="match status" value="2"/>
</dbReference>
<dbReference type="InterPro" id="IPR004042">
    <property type="entry name" value="Intein_endonuc_central"/>
</dbReference>
<evidence type="ECO:0000313" key="6">
    <source>
        <dbReference type="Proteomes" id="UP000184671"/>
    </source>
</evidence>
<dbReference type="InterPro" id="IPR006141">
    <property type="entry name" value="Intein_N"/>
</dbReference>
<evidence type="ECO:0000256" key="3">
    <source>
        <dbReference type="SAM" id="MobiDB-lite"/>
    </source>
</evidence>
<evidence type="ECO:0000256" key="1">
    <source>
        <dbReference type="ARBA" id="ARBA00022813"/>
    </source>
</evidence>
<dbReference type="GO" id="GO:0031250">
    <property type="term" value="C:anaerobic ribonucleoside-triphosphate reductase complex"/>
    <property type="evidence" value="ECO:0007669"/>
    <property type="project" value="TreeGrafter"/>
</dbReference>
<feature type="region of interest" description="Disordered" evidence="3">
    <location>
        <begin position="1189"/>
        <end position="1210"/>
    </location>
</feature>
<evidence type="ECO:0000259" key="4">
    <source>
        <dbReference type="PROSITE" id="PS50819"/>
    </source>
</evidence>
<dbReference type="InterPro" id="IPR036844">
    <property type="entry name" value="Hint_dom_sf"/>
</dbReference>
<dbReference type="GO" id="GO:0004748">
    <property type="term" value="F:ribonucleoside-diphosphate reductase activity, thioredoxin disulfide as acceptor"/>
    <property type="evidence" value="ECO:0007669"/>
    <property type="project" value="TreeGrafter"/>
</dbReference>
<dbReference type="PROSITE" id="PS50817">
    <property type="entry name" value="INTEIN_N_TER"/>
    <property type="match status" value="1"/>
</dbReference>
<sequence>MRLTRKSTQATLFGEFVPTFPKVRTSRGFLLDWDRNRIVRQILEETRLVETFYGYEGADEETAKDIARRVEKKIQMLGLQSLSGPLIREIVNMTLLERGLVPYRNVCTRVGTPVFDAHLIDVGRGFEAHDNANLQENAETSHKKKADKISKEQYLLQLPPDLADHHLRGDLHIHDLEYFGTRPFCIDGSTVIPVRMNNRIRSVRPDELPIEGDEWHPDDLSALTPKGWRRVAKVTRRKVNPGEMHRIRTSGGRTLRVTGEHRIPVRTNEGMAVRRADEVRPGDALYRISGTDGLRGETIGSIDLIQELSASVPAELLGNVYVRGAEGIFSHVVQSGLAASYAEISRVLGVEHQKQWYTRGIMPVTLFAAFCNRYGIEDYAGATVGVTGSEHELPALLTLTPELVRLLGFFVAEGNYNAVPAVGQYNLAITENHQAPAIQAAACMALNTYATIAGGAPDTTTIYGVEVERNRALQVYFGGKTAYLLFRYVFAIPEGAAGKRLPWIVYHLDDVLLHEFLSALFTGDGSAYYRPEKSDCIVNYSTASPALRQELSLLLAALGMTPHIVELYGDGEERRTLYRLQLNGRKNIETFARYATFLDSRQDHIDGFLSAVKGTRTAERKETVVEVTPAESTGAYVYDLFIDGDGSEESHTFYASDGLLIHNCQDWDLRYFFYYGLMPDGNGTKASVAGPAKRAEVAVLHAVKALGSAQTNFAGGQGYYNFLTFMAPFFEGMDYEEIRQLMQMFVYEMTQMMVARGGQVVFSSVQLSPGVPTLWKDKPCVYRGKVWNGEQAPLRTYGEFEREVRLLFKALMEVMLEGDYWGKPFSFPKPEISIEPDFLTEDEEFNREHPDLPTYQDLYLMTFELASKYGSPYYDNQIPAYRGAGEGISCYQCCAYQFSSLADEDDEFEDKLYFREGKHFSMGSWQVMSINCPRAAYKAEGDQERLFSELKSLMDIAVDLYRIKRRWMSLIRTNGRMPFAMQRPKDPNTGERGAVAVDLEGLVYTIGVVGVNEMVQHFTGHQLHESKEAFRLAVRAMTELEMYARELSKKHNMTIALARTPAETTGQRFAVADLLDERFRDHAIKVIKGDADKGLDMLGTTLDLPIYYTNGTHVTPGAPVPLTKRIEIEHVFFPVVDGGNIFHIWLGEARPDPRGLMEMAMNLCRTTQIGYFAFTRDLTVSLKEYRELKPARPDTGKTAGTSPAADRADA</sequence>
<keyword evidence="2" id="KW-0651">Protein splicing</keyword>
<dbReference type="InterPro" id="IPR003587">
    <property type="entry name" value="Hint_dom_N"/>
</dbReference>
<dbReference type="GO" id="GO:0016539">
    <property type="term" value="P:intein-mediated protein splicing"/>
    <property type="evidence" value="ECO:0007669"/>
    <property type="project" value="InterPro"/>
</dbReference>
<dbReference type="RefSeq" id="WP_074369662.1">
    <property type="nucleotide sequence ID" value="NZ_FMID01000030.1"/>
</dbReference>
<evidence type="ECO:0000313" key="5">
    <source>
        <dbReference type="EMBL" id="SCL75392.1"/>
    </source>
</evidence>
<dbReference type="PROSITE" id="PS50819">
    <property type="entry name" value="INTEIN_ENDONUCLEASE"/>
    <property type="match status" value="1"/>
</dbReference>
<organism evidence="5 6">
    <name type="scientific">Methanoculleus chikugoensis</name>
    <dbReference type="NCBI Taxonomy" id="118126"/>
    <lineage>
        <taxon>Archaea</taxon>
        <taxon>Methanobacteriati</taxon>
        <taxon>Methanobacteriota</taxon>
        <taxon>Stenosarchaea group</taxon>
        <taxon>Methanomicrobia</taxon>
        <taxon>Methanomicrobiales</taxon>
        <taxon>Methanomicrobiaceae</taxon>
        <taxon>Methanoculleus</taxon>
    </lineage>
</organism>
<dbReference type="Pfam" id="PF13597">
    <property type="entry name" value="NRDD"/>
    <property type="match status" value="2"/>
</dbReference>
<dbReference type="EMBL" id="FMID01000030">
    <property type="protein sequence ID" value="SCL75392.1"/>
    <property type="molecule type" value="Genomic_DNA"/>
</dbReference>
<dbReference type="GO" id="GO:0008998">
    <property type="term" value="F:ribonucleoside-triphosphate reductase (thioredoxin) activity"/>
    <property type="evidence" value="ECO:0007669"/>
    <property type="project" value="InterPro"/>
</dbReference>
<feature type="domain" description="DOD-type homing endonuclease" evidence="4">
    <location>
        <begin position="406"/>
        <end position="560"/>
    </location>
</feature>
<dbReference type="Gene3D" id="3.20.70.20">
    <property type="match status" value="2"/>
</dbReference>
<gene>
    <name evidence="5" type="ORF">L21_1291</name>
</gene>
<proteinExistence type="predicted"/>
<dbReference type="Gene3D" id="2.170.16.10">
    <property type="entry name" value="Hedgehog/Intein (Hint) domain"/>
    <property type="match status" value="1"/>
</dbReference>
<dbReference type="Proteomes" id="UP000184671">
    <property type="component" value="Unassembled WGS sequence"/>
</dbReference>
<dbReference type="PANTHER" id="PTHR21075">
    <property type="entry name" value="ANAEROBIC RIBONUCLEOSIDE-TRIPHOSPHATE REDUCTASE"/>
    <property type="match status" value="1"/>
</dbReference>
<dbReference type="STRING" id="118126.L21_1291"/>
<dbReference type="NCBIfam" id="TIGR02487">
    <property type="entry name" value="NrdD"/>
    <property type="match status" value="1"/>
</dbReference>
<dbReference type="GO" id="GO:0006260">
    <property type="term" value="P:DNA replication"/>
    <property type="evidence" value="ECO:0007669"/>
    <property type="project" value="InterPro"/>
</dbReference>
<dbReference type="PRINTS" id="PR00379">
    <property type="entry name" value="INTEIN"/>
</dbReference>
<dbReference type="SUPFAM" id="SSF55608">
    <property type="entry name" value="Homing endonucleases"/>
    <property type="match status" value="1"/>
</dbReference>
<dbReference type="AlphaFoldDB" id="A0A1M4MKM2"/>
<dbReference type="NCBIfam" id="TIGR01443">
    <property type="entry name" value="intein_Cterm"/>
    <property type="match status" value="1"/>
</dbReference>
<dbReference type="InterPro" id="IPR030934">
    <property type="entry name" value="Intein_C"/>
</dbReference>
<protein>
    <submittedName>
        <fullName evidence="5">Anaerobic ribonucleoside triphosphate reductase</fullName>
    </submittedName>
</protein>
<evidence type="ECO:0000256" key="2">
    <source>
        <dbReference type="ARBA" id="ARBA00023000"/>
    </source>
</evidence>
<dbReference type="SUPFAM" id="SSF51294">
    <property type="entry name" value="Hedgehog/intein (Hint) domain"/>
    <property type="match status" value="1"/>
</dbReference>
<dbReference type="Pfam" id="PF14528">
    <property type="entry name" value="LAGLIDADG_3"/>
    <property type="match status" value="1"/>
</dbReference>
<reference evidence="5 6" key="1">
    <citation type="submission" date="2016-08" db="EMBL/GenBank/DDBJ databases">
        <authorList>
            <person name="Seilhamer J.J."/>
        </authorList>
    </citation>
    <scope>NUCLEOTIDE SEQUENCE [LARGE SCALE GENOMIC DNA]</scope>
    <source>
        <strain evidence="5">L21-II-0</strain>
    </source>
</reference>
<dbReference type="SMART" id="SM00306">
    <property type="entry name" value="HintN"/>
    <property type="match status" value="1"/>
</dbReference>
<dbReference type="GO" id="GO:0009265">
    <property type="term" value="P:2'-deoxyribonucleotide biosynthetic process"/>
    <property type="evidence" value="ECO:0007669"/>
    <property type="project" value="TreeGrafter"/>
</dbReference>
<dbReference type="Gene3D" id="3.10.28.10">
    <property type="entry name" value="Homing endonucleases"/>
    <property type="match status" value="1"/>
</dbReference>
<dbReference type="GO" id="GO:0004519">
    <property type="term" value="F:endonuclease activity"/>
    <property type="evidence" value="ECO:0007669"/>
    <property type="project" value="InterPro"/>
</dbReference>
<dbReference type="PANTHER" id="PTHR21075:SF0">
    <property type="entry name" value="ANAEROBIC RIBONUCLEOSIDE-TRIPHOSPHATE REDUCTASE"/>
    <property type="match status" value="1"/>
</dbReference>
<dbReference type="InterPro" id="IPR027434">
    <property type="entry name" value="Homing_endonucl"/>
</dbReference>
<keyword evidence="1" id="KW-0068">Autocatalytic cleavage</keyword>
<name>A0A1M4MKM2_9EURY</name>
<dbReference type="CDD" id="cd00081">
    <property type="entry name" value="Hint"/>
    <property type="match status" value="1"/>
</dbReference>
<dbReference type="OrthoDB" id="139164at2157"/>
<dbReference type="PROSITE" id="PS50818">
    <property type="entry name" value="INTEIN_C_TER"/>
    <property type="match status" value="1"/>
</dbReference>
<dbReference type="InterPro" id="IPR004860">
    <property type="entry name" value="LAGLIDADG_dom"/>
</dbReference>
<dbReference type="InterPro" id="IPR006142">
    <property type="entry name" value="INTEIN"/>
</dbReference>
<accession>A0A1M4MKM2</accession>
<dbReference type="InterPro" id="IPR012833">
    <property type="entry name" value="NrdD"/>
</dbReference>